<evidence type="ECO:0000256" key="2">
    <source>
        <dbReference type="ARBA" id="ARBA00022692"/>
    </source>
</evidence>
<reference evidence="8" key="1">
    <citation type="journal article" date="2019" name="Int. J. Syst. Evol. Microbiol.">
        <title>The Global Catalogue of Microorganisms (GCM) 10K type strain sequencing project: providing services to taxonomists for standard genome sequencing and annotation.</title>
        <authorList>
            <consortium name="The Broad Institute Genomics Platform"/>
            <consortium name="The Broad Institute Genome Sequencing Center for Infectious Disease"/>
            <person name="Wu L."/>
            <person name="Ma J."/>
        </authorList>
    </citation>
    <scope>NUCLEOTIDE SEQUENCE [LARGE SCALE GENOMIC DNA]</scope>
    <source>
        <strain evidence="8">JCM 17441</strain>
    </source>
</reference>
<dbReference type="InterPro" id="IPR011701">
    <property type="entry name" value="MFS"/>
</dbReference>
<accession>A0ABP8DEW2</accession>
<dbReference type="Proteomes" id="UP001500620">
    <property type="component" value="Unassembled WGS sequence"/>
</dbReference>
<dbReference type="SUPFAM" id="SSF103473">
    <property type="entry name" value="MFS general substrate transporter"/>
    <property type="match status" value="1"/>
</dbReference>
<protein>
    <recommendedName>
        <fullName evidence="6">Major facilitator superfamily (MFS) profile domain-containing protein</fullName>
    </recommendedName>
</protein>
<feature type="transmembrane region" description="Helical" evidence="5">
    <location>
        <begin position="174"/>
        <end position="198"/>
    </location>
</feature>
<keyword evidence="2 5" id="KW-0812">Transmembrane</keyword>
<dbReference type="InterPro" id="IPR036259">
    <property type="entry name" value="MFS_trans_sf"/>
</dbReference>
<feature type="domain" description="Major facilitator superfamily (MFS) profile" evidence="6">
    <location>
        <begin position="226"/>
        <end position="412"/>
    </location>
</feature>
<dbReference type="InterPro" id="IPR020846">
    <property type="entry name" value="MFS_dom"/>
</dbReference>
<feature type="transmembrane region" description="Helical" evidence="5">
    <location>
        <begin position="261"/>
        <end position="283"/>
    </location>
</feature>
<feature type="transmembrane region" description="Helical" evidence="5">
    <location>
        <begin position="383"/>
        <end position="400"/>
    </location>
</feature>
<feature type="transmembrane region" description="Helical" evidence="5">
    <location>
        <begin position="355"/>
        <end position="377"/>
    </location>
</feature>
<evidence type="ECO:0000259" key="6">
    <source>
        <dbReference type="PROSITE" id="PS50850"/>
    </source>
</evidence>
<evidence type="ECO:0000256" key="5">
    <source>
        <dbReference type="SAM" id="Phobius"/>
    </source>
</evidence>
<organism evidence="7 8">
    <name type="scientific">Dactylosporangium darangshiense</name>
    <dbReference type="NCBI Taxonomy" id="579108"/>
    <lineage>
        <taxon>Bacteria</taxon>
        <taxon>Bacillati</taxon>
        <taxon>Actinomycetota</taxon>
        <taxon>Actinomycetes</taxon>
        <taxon>Micromonosporales</taxon>
        <taxon>Micromonosporaceae</taxon>
        <taxon>Dactylosporangium</taxon>
    </lineage>
</organism>
<dbReference type="PANTHER" id="PTHR23542:SF1">
    <property type="entry name" value="MAJOR FACILITATOR SUPERFAMILY (MFS) PROFILE DOMAIN-CONTAINING PROTEIN"/>
    <property type="match status" value="1"/>
</dbReference>
<name>A0ABP8DEW2_9ACTN</name>
<comment type="caution">
    <text evidence="7">The sequence shown here is derived from an EMBL/GenBank/DDBJ whole genome shotgun (WGS) entry which is preliminary data.</text>
</comment>
<evidence type="ECO:0000313" key="7">
    <source>
        <dbReference type="EMBL" id="GAA4253765.1"/>
    </source>
</evidence>
<dbReference type="EMBL" id="BAABAT010000016">
    <property type="protein sequence ID" value="GAA4253765.1"/>
    <property type="molecule type" value="Genomic_DNA"/>
</dbReference>
<dbReference type="PANTHER" id="PTHR23542">
    <property type="match status" value="1"/>
</dbReference>
<sequence length="412" mass="41279">MFTIKYMTTVNSAPASGAGQLLRHAGWWKWSAAAGSARLPVAMASLGMVYAGAQVNGSYATGAVLGGAYAFAEALGAAWGGRLIARAGTLGLRVALLAGGALAFALAAAVQVKLPVVLLVPLAVLVGAVPAGVPGGYRALLPAIVPRSWLGTAFSWDAALLEIQWLAAPALVSAAVITFNGAAGIAAMGVVLLLAALLTLGLPKQRDTPDADGTAVGGTHGLWSRPAVTNYVLSFAMGLGESGVVVSLPALLPALGGRAELAGILAATLSAASLVGGLLYGALQHRLHGSLELRANLALAALGLFLLPVAFAGNLFMALSTLALGGLLVAPLNGLRTQHLAETLSTDRQTEGFSVQYATMGLGASAGALIVAALLYIGPRYATAGPAAVLLLLGLIAVASSRTTHLGLRPGR</sequence>
<evidence type="ECO:0000313" key="8">
    <source>
        <dbReference type="Proteomes" id="UP001500620"/>
    </source>
</evidence>
<dbReference type="Pfam" id="PF07690">
    <property type="entry name" value="MFS_1"/>
    <property type="match status" value="1"/>
</dbReference>
<dbReference type="PROSITE" id="PS50850">
    <property type="entry name" value="MFS"/>
    <property type="match status" value="1"/>
</dbReference>
<feature type="transmembrane region" description="Helical" evidence="5">
    <location>
        <begin position="116"/>
        <end position="137"/>
    </location>
</feature>
<keyword evidence="8" id="KW-1185">Reference proteome</keyword>
<gene>
    <name evidence="7" type="ORF">GCM10022255_055840</name>
</gene>
<dbReference type="Gene3D" id="1.20.1250.20">
    <property type="entry name" value="MFS general substrate transporter like domains"/>
    <property type="match status" value="1"/>
</dbReference>
<comment type="subcellular location">
    <subcellularLocation>
        <location evidence="1">Cell membrane</location>
        <topology evidence="1">Multi-pass membrane protein</topology>
    </subcellularLocation>
</comment>
<keyword evidence="3 5" id="KW-1133">Transmembrane helix</keyword>
<evidence type="ECO:0000256" key="1">
    <source>
        <dbReference type="ARBA" id="ARBA00004651"/>
    </source>
</evidence>
<feature type="transmembrane region" description="Helical" evidence="5">
    <location>
        <begin position="90"/>
        <end position="110"/>
    </location>
</feature>
<feature type="transmembrane region" description="Helical" evidence="5">
    <location>
        <begin position="295"/>
        <end position="311"/>
    </location>
</feature>
<feature type="transmembrane region" description="Helical" evidence="5">
    <location>
        <begin position="59"/>
        <end position="78"/>
    </location>
</feature>
<evidence type="ECO:0000256" key="4">
    <source>
        <dbReference type="ARBA" id="ARBA00023136"/>
    </source>
</evidence>
<proteinExistence type="predicted"/>
<keyword evidence="4 5" id="KW-0472">Membrane</keyword>
<evidence type="ECO:0000256" key="3">
    <source>
        <dbReference type="ARBA" id="ARBA00022989"/>
    </source>
</evidence>
<feature type="transmembrane region" description="Helical" evidence="5">
    <location>
        <begin position="231"/>
        <end position="255"/>
    </location>
</feature>